<dbReference type="AlphaFoldDB" id="A0A484MS60"/>
<evidence type="ECO:0000313" key="4">
    <source>
        <dbReference type="Proteomes" id="UP000595140"/>
    </source>
</evidence>
<feature type="transmembrane region" description="Helical" evidence="2">
    <location>
        <begin position="35"/>
        <end position="52"/>
    </location>
</feature>
<feature type="compositionally biased region" description="Basic and acidic residues" evidence="1">
    <location>
        <begin position="195"/>
        <end position="208"/>
    </location>
</feature>
<reference evidence="3 4" key="1">
    <citation type="submission" date="2018-04" db="EMBL/GenBank/DDBJ databases">
        <authorList>
            <person name="Vogel A."/>
        </authorList>
    </citation>
    <scope>NUCLEOTIDE SEQUENCE [LARGE SCALE GENOMIC DNA]</scope>
</reference>
<feature type="transmembrane region" description="Helical" evidence="2">
    <location>
        <begin position="109"/>
        <end position="128"/>
    </location>
</feature>
<evidence type="ECO:0000256" key="2">
    <source>
        <dbReference type="SAM" id="Phobius"/>
    </source>
</evidence>
<evidence type="ECO:0000313" key="3">
    <source>
        <dbReference type="EMBL" id="VFQ91745.1"/>
    </source>
</evidence>
<evidence type="ECO:0000256" key="1">
    <source>
        <dbReference type="SAM" id="MobiDB-lite"/>
    </source>
</evidence>
<organism evidence="3 4">
    <name type="scientific">Cuscuta campestris</name>
    <dbReference type="NCBI Taxonomy" id="132261"/>
    <lineage>
        <taxon>Eukaryota</taxon>
        <taxon>Viridiplantae</taxon>
        <taxon>Streptophyta</taxon>
        <taxon>Embryophyta</taxon>
        <taxon>Tracheophyta</taxon>
        <taxon>Spermatophyta</taxon>
        <taxon>Magnoliopsida</taxon>
        <taxon>eudicotyledons</taxon>
        <taxon>Gunneridae</taxon>
        <taxon>Pentapetalae</taxon>
        <taxon>asterids</taxon>
        <taxon>lamiids</taxon>
        <taxon>Solanales</taxon>
        <taxon>Convolvulaceae</taxon>
        <taxon>Cuscuteae</taxon>
        <taxon>Cuscuta</taxon>
        <taxon>Cuscuta subgen. Grammica</taxon>
        <taxon>Cuscuta sect. Cleistogrammica</taxon>
    </lineage>
</organism>
<keyword evidence="4" id="KW-1185">Reference proteome</keyword>
<keyword evidence="2" id="KW-1133">Transmembrane helix</keyword>
<feature type="region of interest" description="Disordered" evidence="1">
    <location>
        <begin position="195"/>
        <end position="233"/>
    </location>
</feature>
<name>A0A484MS60_9ASTE</name>
<proteinExistence type="predicted"/>
<gene>
    <name evidence="3" type="ORF">CCAM_LOCUS33521</name>
</gene>
<dbReference type="Proteomes" id="UP000595140">
    <property type="component" value="Unassembled WGS sequence"/>
</dbReference>
<keyword evidence="2" id="KW-0472">Membrane</keyword>
<feature type="transmembrane region" description="Helical" evidence="2">
    <location>
        <begin position="12"/>
        <end position="29"/>
    </location>
</feature>
<protein>
    <submittedName>
        <fullName evidence="3">Uncharacterized protein</fullName>
    </submittedName>
</protein>
<dbReference type="EMBL" id="OOIL02004480">
    <property type="protein sequence ID" value="VFQ91745.1"/>
    <property type="molecule type" value="Genomic_DNA"/>
</dbReference>
<keyword evidence="2" id="KW-0812">Transmembrane</keyword>
<accession>A0A484MS60</accession>
<sequence>MNIFETIEKWAKALRGCVLFGCALVVFPPALYAQLWPTFLIGFSSAATWFAFRHGWSVYTRHCIDAYGEMRGAGRIKRHQDYLGYAAAAGGAVGASWVSERFKTRHRSLAVTVFYTAFILCFLNSLTILATEESLIAGISFAAGVLLPIKDATRKSTAVECISLLLRLLLACYKDFKKAYLRRAAEAAAQQEGEAARALEEGIPREESQAAANTHQFSGDVPVEEETNGGNQA</sequence>